<feature type="domain" description="Peptidase M10 metallopeptidase" evidence="7">
    <location>
        <begin position="103"/>
        <end position="228"/>
    </location>
</feature>
<feature type="chain" id="PRO_5020214744" evidence="6">
    <location>
        <begin position="24"/>
        <end position="231"/>
    </location>
</feature>
<evidence type="ECO:0000313" key="9">
    <source>
        <dbReference type="Proteomes" id="UP000309117"/>
    </source>
</evidence>
<keyword evidence="8" id="KW-0482">Metalloprotease</keyword>
<evidence type="ECO:0000256" key="5">
    <source>
        <dbReference type="SAM" id="MobiDB-lite"/>
    </source>
</evidence>
<dbReference type="Gene3D" id="3.40.390.10">
    <property type="entry name" value="Collagenase (Catalytic Domain)"/>
    <property type="match status" value="1"/>
</dbReference>
<dbReference type="Pfam" id="PF00413">
    <property type="entry name" value="Peptidase_M10"/>
    <property type="match status" value="1"/>
</dbReference>
<dbReference type="InterPro" id="IPR024079">
    <property type="entry name" value="MetalloPept_cat_dom_sf"/>
</dbReference>
<dbReference type="GO" id="GO:0031012">
    <property type="term" value="C:extracellular matrix"/>
    <property type="evidence" value="ECO:0007669"/>
    <property type="project" value="InterPro"/>
</dbReference>
<dbReference type="SUPFAM" id="SSF55486">
    <property type="entry name" value="Metalloproteases ('zincins'), catalytic domain"/>
    <property type="match status" value="1"/>
</dbReference>
<sequence length="231" mass="25737">MRSFFRFIKNLLLLTLLAFGVWSYQNNPDIHTATNDSVAVLKQKIGQFITTGNLQLPQAGDTHTQNPNKTQSSSSETVTKTSNRRWPNATAKVYLNIQNNPVLRSASIDAMNAWNRTGAFNFVQTDNKSAAQIIIGVVDDSDTSAAGETSTTYNPVTGHLLKAKVNLNRYYLQNRWYGYSQNRIINTAEHELGHAIGLDHNNGVSVMYPKGSVYTIQPGDIKAVQKLYKEK</sequence>
<dbReference type="EMBL" id="SRYV01000011">
    <property type="protein sequence ID" value="TGY14029.1"/>
    <property type="molecule type" value="Genomic_DNA"/>
</dbReference>
<evidence type="ECO:0000256" key="2">
    <source>
        <dbReference type="ARBA" id="ARBA00022723"/>
    </source>
</evidence>
<dbReference type="AlphaFoldDB" id="A0A4S2BH82"/>
<comment type="caution">
    <text evidence="8">The sequence shown here is derived from an EMBL/GenBank/DDBJ whole genome shotgun (WGS) entry which is preliminary data.</text>
</comment>
<protein>
    <submittedName>
        <fullName evidence="8">Matrixin family metalloprotease</fullName>
    </submittedName>
</protein>
<proteinExistence type="predicted"/>
<organism evidence="8 9">
    <name type="scientific">Lactobacillus intestinalis</name>
    <dbReference type="NCBI Taxonomy" id="151781"/>
    <lineage>
        <taxon>Bacteria</taxon>
        <taxon>Bacillati</taxon>
        <taxon>Bacillota</taxon>
        <taxon>Bacilli</taxon>
        <taxon>Lactobacillales</taxon>
        <taxon>Lactobacillaceae</taxon>
        <taxon>Lactobacillus</taxon>
    </lineage>
</organism>
<evidence type="ECO:0000313" key="8">
    <source>
        <dbReference type="EMBL" id="TGY14029.1"/>
    </source>
</evidence>
<accession>A0A4S2BH82</accession>
<dbReference type="GO" id="GO:0008270">
    <property type="term" value="F:zinc ion binding"/>
    <property type="evidence" value="ECO:0007669"/>
    <property type="project" value="InterPro"/>
</dbReference>
<feature type="region of interest" description="Disordered" evidence="5">
    <location>
        <begin position="56"/>
        <end position="83"/>
    </location>
</feature>
<evidence type="ECO:0000259" key="7">
    <source>
        <dbReference type="Pfam" id="PF00413"/>
    </source>
</evidence>
<keyword evidence="3" id="KW-0378">Hydrolase</keyword>
<dbReference type="GO" id="GO:0004222">
    <property type="term" value="F:metalloendopeptidase activity"/>
    <property type="evidence" value="ECO:0007669"/>
    <property type="project" value="InterPro"/>
</dbReference>
<keyword evidence="1 8" id="KW-0645">Protease</keyword>
<evidence type="ECO:0000256" key="6">
    <source>
        <dbReference type="SAM" id="SignalP"/>
    </source>
</evidence>
<name>A0A4S2BH82_9LACO</name>
<keyword evidence="6" id="KW-0732">Signal</keyword>
<keyword evidence="4" id="KW-0862">Zinc</keyword>
<dbReference type="GO" id="GO:0006508">
    <property type="term" value="P:proteolysis"/>
    <property type="evidence" value="ECO:0007669"/>
    <property type="project" value="UniProtKB-KW"/>
</dbReference>
<dbReference type="CDD" id="cd04268">
    <property type="entry name" value="ZnMc_MMP_like"/>
    <property type="match status" value="1"/>
</dbReference>
<dbReference type="InterPro" id="IPR001818">
    <property type="entry name" value="Pept_M10_metallopeptidase"/>
</dbReference>
<dbReference type="RefSeq" id="WP_135960570.1">
    <property type="nucleotide sequence ID" value="NZ_CAJSYX010000001.1"/>
</dbReference>
<feature type="signal peptide" evidence="6">
    <location>
        <begin position="1"/>
        <end position="23"/>
    </location>
</feature>
<evidence type="ECO:0000256" key="1">
    <source>
        <dbReference type="ARBA" id="ARBA00022670"/>
    </source>
</evidence>
<keyword evidence="2" id="KW-0479">Metal-binding</keyword>
<reference evidence="8 9" key="1">
    <citation type="submission" date="2019-04" db="EMBL/GenBank/DDBJ databases">
        <title>Microbes associate with the intestines of laboratory mice.</title>
        <authorList>
            <person name="Navarre W."/>
            <person name="Wong E."/>
            <person name="Huang K."/>
            <person name="Tropini C."/>
            <person name="Ng K."/>
            <person name="Yu B."/>
        </authorList>
    </citation>
    <scope>NUCLEOTIDE SEQUENCE [LARGE SCALE GENOMIC DNA]</scope>
    <source>
        <strain evidence="8 9">NM61_E11</strain>
    </source>
</reference>
<dbReference type="Proteomes" id="UP000309117">
    <property type="component" value="Unassembled WGS sequence"/>
</dbReference>
<gene>
    <name evidence="8" type="ORF">E5351_06780</name>
</gene>
<evidence type="ECO:0000256" key="4">
    <source>
        <dbReference type="ARBA" id="ARBA00022833"/>
    </source>
</evidence>
<evidence type="ECO:0000256" key="3">
    <source>
        <dbReference type="ARBA" id="ARBA00022801"/>
    </source>
</evidence>